<keyword evidence="3" id="KW-1185">Reference proteome</keyword>
<organism evidence="2 3">
    <name type="scientific">Shewanella gaetbuli</name>
    <dbReference type="NCBI Taxonomy" id="220752"/>
    <lineage>
        <taxon>Bacteria</taxon>
        <taxon>Pseudomonadati</taxon>
        <taxon>Pseudomonadota</taxon>
        <taxon>Gammaproteobacteria</taxon>
        <taxon>Alteromonadales</taxon>
        <taxon>Shewanellaceae</taxon>
        <taxon>Shewanella</taxon>
    </lineage>
</organism>
<dbReference type="EMBL" id="JAKIKP010000004">
    <property type="protein sequence ID" value="MCL1142544.1"/>
    <property type="molecule type" value="Genomic_DNA"/>
</dbReference>
<dbReference type="AlphaFoldDB" id="A0A9X1ZHS3"/>
<comment type="caution">
    <text evidence="2">The sequence shown here is derived from an EMBL/GenBank/DDBJ whole genome shotgun (WGS) entry which is preliminary data.</text>
</comment>
<gene>
    <name evidence="2" type="ORF">L2672_07565</name>
</gene>
<dbReference type="Proteomes" id="UP001139333">
    <property type="component" value="Unassembled WGS sequence"/>
</dbReference>
<keyword evidence="1" id="KW-0812">Transmembrane</keyword>
<protein>
    <submittedName>
        <fullName evidence="2">Uncharacterized protein</fullName>
    </submittedName>
</protein>
<name>A0A9X1ZHS3_9GAMM</name>
<keyword evidence="1" id="KW-1133">Transmembrane helix</keyword>
<sequence length="206" mass="23813">MIYIVLPLILTLLGAFTFLPQFKGVIERNSIGINFFLTLIATSVGVLLAISVTNYENEQKERHDVIKLINSAITSVNICYDYSEELIEYFDNIPQGDELRNHFFENNPPPYPDYLGNFLMQNIVSKNLSGSTLNKLNEYLINLERSHAYDVQLYLYVLEQTKKLLELELAFQEDKITEEQLVNRIDILKKSLRLKTESISNNLTNQ</sequence>
<dbReference type="RefSeq" id="WP_248995223.1">
    <property type="nucleotide sequence ID" value="NZ_JAKIKP010000004.1"/>
</dbReference>
<evidence type="ECO:0000313" key="2">
    <source>
        <dbReference type="EMBL" id="MCL1142544.1"/>
    </source>
</evidence>
<feature type="transmembrane region" description="Helical" evidence="1">
    <location>
        <begin position="33"/>
        <end position="52"/>
    </location>
</feature>
<reference evidence="2" key="1">
    <citation type="submission" date="2022-01" db="EMBL/GenBank/DDBJ databases">
        <title>Whole genome-based taxonomy of the Shewanellaceae.</title>
        <authorList>
            <person name="Martin-Rodriguez A.J."/>
        </authorList>
    </citation>
    <scope>NUCLEOTIDE SEQUENCE</scope>
    <source>
        <strain evidence="2">DSM 16422</strain>
    </source>
</reference>
<accession>A0A9X1ZHS3</accession>
<evidence type="ECO:0000313" key="3">
    <source>
        <dbReference type="Proteomes" id="UP001139333"/>
    </source>
</evidence>
<evidence type="ECO:0000256" key="1">
    <source>
        <dbReference type="SAM" id="Phobius"/>
    </source>
</evidence>
<keyword evidence="1" id="KW-0472">Membrane</keyword>
<proteinExistence type="predicted"/>